<evidence type="ECO:0000256" key="1">
    <source>
        <dbReference type="ARBA" id="ARBA00004613"/>
    </source>
</evidence>
<proteinExistence type="inferred from homology"/>
<dbReference type="OMA" id="YPKVGDD"/>
<dbReference type="Pfam" id="PF05938">
    <property type="entry name" value="Self-incomp_S1"/>
    <property type="match status" value="1"/>
</dbReference>
<comment type="caution">
    <text evidence="8">The sequence shown here is derived from an EMBL/GenBank/DDBJ whole genome shotgun (WGS) entry which is preliminary data.</text>
</comment>
<dbReference type="GO" id="GO:0005576">
    <property type="term" value="C:extracellular region"/>
    <property type="evidence" value="ECO:0007669"/>
    <property type="project" value="UniProtKB-SubCell"/>
</dbReference>
<protein>
    <recommendedName>
        <fullName evidence="6">S-protein homolog</fullName>
    </recommendedName>
</protein>
<keyword evidence="7" id="KW-0472">Membrane</keyword>
<evidence type="ECO:0000313" key="9">
    <source>
        <dbReference type="Proteomes" id="UP000238479"/>
    </source>
</evidence>
<evidence type="ECO:0000313" key="8">
    <source>
        <dbReference type="EMBL" id="PRQ36892.1"/>
    </source>
</evidence>
<keyword evidence="5 6" id="KW-0732">Signal</keyword>
<evidence type="ECO:0000256" key="6">
    <source>
        <dbReference type="RuleBase" id="RU367044"/>
    </source>
</evidence>
<evidence type="ECO:0000256" key="3">
    <source>
        <dbReference type="ARBA" id="ARBA00022471"/>
    </source>
</evidence>
<dbReference type="EMBL" id="PDCK01000042">
    <property type="protein sequence ID" value="PRQ36892.1"/>
    <property type="molecule type" value="Genomic_DNA"/>
</dbReference>
<feature type="chain" id="PRO_5025089210" description="S-protein homolog" evidence="6">
    <location>
        <begin position="18"/>
        <end position="144"/>
    </location>
</feature>
<evidence type="ECO:0000256" key="4">
    <source>
        <dbReference type="ARBA" id="ARBA00022525"/>
    </source>
</evidence>
<keyword evidence="4 6" id="KW-0964">Secreted</keyword>
<feature type="signal peptide" evidence="6">
    <location>
        <begin position="1"/>
        <end position="17"/>
    </location>
</feature>
<organism evidence="8 9">
    <name type="scientific">Rosa chinensis</name>
    <name type="common">China rose</name>
    <dbReference type="NCBI Taxonomy" id="74649"/>
    <lineage>
        <taxon>Eukaryota</taxon>
        <taxon>Viridiplantae</taxon>
        <taxon>Streptophyta</taxon>
        <taxon>Embryophyta</taxon>
        <taxon>Tracheophyta</taxon>
        <taxon>Spermatophyta</taxon>
        <taxon>Magnoliopsida</taxon>
        <taxon>eudicotyledons</taxon>
        <taxon>Gunneridae</taxon>
        <taxon>Pentapetalae</taxon>
        <taxon>rosids</taxon>
        <taxon>fabids</taxon>
        <taxon>Rosales</taxon>
        <taxon>Rosaceae</taxon>
        <taxon>Rosoideae</taxon>
        <taxon>Rosoideae incertae sedis</taxon>
        <taxon>Rosa</taxon>
    </lineage>
</organism>
<accession>A0A2P6QRT8</accession>
<evidence type="ECO:0000256" key="5">
    <source>
        <dbReference type="ARBA" id="ARBA00022729"/>
    </source>
</evidence>
<dbReference type="PANTHER" id="PTHR31232:SF155">
    <property type="entry name" value="PLANT SELF-INCOMPATIBILITY PROTEIN S1 FAMILY"/>
    <property type="match status" value="1"/>
</dbReference>
<feature type="transmembrane region" description="Helical" evidence="7">
    <location>
        <begin position="72"/>
        <end position="90"/>
    </location>
</feature>
<keyword evidence="3 6" id="KW-0713">Self-incompatibility</keyword>
<comment type="similarity">
    <text evidence="2 6">Belongs to the plant self-incompatibility (S1) protein family.</text>
</comment>
<dbReference type="GO" id="GO:0060320">
    <property type="term" value="P:rejection of self pollen"/>
    <property type="evidence" value="ECO:0007669"/>
    <property type="project" value="UniProtKB-KW"/>
</dbReference>
<evidence type="ECO:0000256" key="2">
    <source>
        <dbReference type="ARBA" id="ARBA00005581"/>
    </source>
</evidence>
<reference evidence="8 9" key="1">
    <citation type="journal article" date="2018" name="Nat. Genet.">
        <title>The Rosa genome provides new insights in the design of modern roses.</title>
        <authorList>
            <person name="Bendahmane M."/>
        </authorList>
    </citation>
    <scope>NUCLEOTIDE SEQUENCE [LARGE SCALE GENOMIC DNA]</scope>
    <source>
        <strain evidence="9">cv. Old Blush</strain>
    </source>
</reference>
<keyword evidence="9" id="KW-1185">Reference proteome</keyword>
<sequence length="144" mass="17110">MSFTASCSCVIITLVLATLTITYSEATAVKWTHWHNVHVVNGFSRNDEPLIVHCKSKNDDLGDHTLWINQEFRWYFGLNFWFTTLFYCNFKWDSQEKHIDVFNTPDESPLECMENEECFWKVTEDGFFVSVDNINWVKKLNWHD</sequence>
<dbReference type="AlphaFoldDB" id="A0A2P6QRT8"/>
<gene>
    <name evidence="8" type="ORF">RchiOBHm_Chr4g0396551</name>
</gene>
<keyword evidence="7" id="KW-1133">Transmembrane helix</keyword>
<dbReference type="Proteomes" id="UP000238479">
    <property type="component" value="Chromosome 4"/>
</dbReference>
<dbReference type="InterPro" id="IPR010264">
    <property type="entry name" value="Self-incomp_S1"/>
</dbReference>
<name>A0A2P6QRT8_ROSCH</name>
<comment type="subcellular location">
    <subcellularLocation>
        <location evidence="1 6">Secreted</location>
    </subcellularLocation>
</comment>
<dbReference type="PANTHER" id="PTHR31232">
    <property type="match status" value="1"/>
</dbReference>
<evidence type="ECO:0000256" key="7">
    <source>
        <dbReference type="SAM" id="Phobius"/>
    </source>
</evidence>
<keyword evidence="7" id="KW-0812">Transmembrane</keyword>
<dbReference type="Gramene" id="PRQ36892">
    <property type="protein sequence ID" value="PRQ36892"/>
    <property type="gene ID" value="RchiOBHm_Chr4g0396551"/>
</dbReference>